<evidence type="ECO:0000256" key="6">
    <source>
        <dbReference type="ARBA" id="ARBA00023004"/>
    </source>
</evidence>
<dbReference type="InterPro" id="IPR019554">
    <property type="entry name" value="Soluble_ligand-bd"/>
</dbReference>
<feature type="domain" description="4Fe-4S ferredoxin-type" evidence="11">
    <location>
        <begin position="401"/>
        <end position="430"/>
    </location>
</feature>
<evidence type="ECO:0000256" key="5">
    <source>
        <dbReference type="ARBA" id="ARBA00022982"/>
    </source>
</evidence>
<dbReference type="GO" id="GO:0046872">
    <property type="term" value="F:metal ion binding"/>
    <property type="evidence" value="ECO:0007669"/>
    <property type="project" value="UniProtKB-KW"/>
</dbReference>
<dbReference type="AlphaFoldDB" id="A0A3N2E146"/>
<evidence type="ECO:0000256" key="10">
    <source>
        <dbReference type="SAM" id="MobiDB-lite"/>
    </source>
</evidence>
<evidence type="ECO:0000259" key="11">
    <source>
        <dbReference type="PROSITE" id="PS51379"/>
    </source>
</evidence>
<comment type="cofactor">
    <cofactor evidence="8">
        <name>[4Fe-4S] cluster</name>
        <dbReference type="ChEBI" id="CHEBI:49883"/>
    </cofactor>
    <text evidence="8">Binds 2 [4Fe-4S] clusters per subunit.</text>
</comment>
<dbReference type="Gene3D" id="3.40.50.11540">
    <property type="entry name" value="NADH-ubiquinone oxidoreductase 51kDa subunit"/>
    <property type="match status" value="1"/>
</dbReference>
<reference evidence="12 13" key="1">
    <citation type="submission" date="2018-11" db="EMBL/GenBank/DDBJ databases">
        <title>Genomic Encyclopedia of Type Strains, Phase IV (KMG-IV): sequencing the most valuable type-strain genomes for metagenomic binning, comparative biology and taxonomic classification.</title>
        <authorList>
            <person name="Goeker M."/>
        </authorList>
    </citation>
    <scope>NUCLEOTIDE SEQUENCE [LARGE SCALE GENOMIC DNA]</scope>
    <source>
        <strain evidence="12 13">DSM 100316</strain>
    </source>
</reference>
<evidence type="ECO:0000313" key="13">
    <source>
        <dbReference type="Proteomes" id="UP000275394"/>
    </source>
</evidence>
<comment type="subcellular location">
    <subcellularLocation>
        <location evidence="8">Cell inner membrane</location>
        <topology evidence="8">Peripheral membrane protein</topology>
    </subcellularLocation>
</comment>
<dbReference type="RefSeq" id="WP_123711694.1">
    <property type="nucleotide sequence ID" value="NZ_RKHR01000003.1"/>
</dbReference>
<dbReference type="SUPFAM" id="SSF46548">
    <property type="entry name" value="alpha-helical ferredoxin"/>
    <property type="match status" value="1"/>
</dbReference>
<dbReference type="SUPFAM" id="SSF142019">
    <property type="entry name" value="Nqo1 FMN-binding domain-like"/>
    <property type="match status" value="1"/>
</dbReference>
<feature type="region of interest" description="Disordered" evidence="10">
    <location>
        <begin position="518"/>
        <end position="551"/>
    </location>
</feature>
<dbReference type="Pfam" id="PF13375">
    <property type="entry name" value="RnfC_N"/>
    <property type="match status" value="1"/>
</dbReference>
<feature type="binding site" evidence="8">
    <location>
        <position position="420"/>
    </location>
    <ligand>
        <name>[4Fe-4S] cluster</name>
        <dbReference type="ChEBI" id="CHEBI:49883"/>
        <label>1</label>
    </ligand>
</feature>
<keyword evidence="8" id="KW-1003">Cell membrane</keyword>
<evidence type="ECO:0000256" key="8">
    <source>
        <dbReference type="HAMAP-Rule" id="MF_00461"/>
    </source>
</evidence>
<keyword evidence="9" id="KW-0175">Coiled coil</keyword>
<dbReference type="InterPro" id="IPR011538">
    <property type="entry name" value="Nuo51_FMN-bd"/>
</dbReference>
<dbReference type="HAMAP" id="MF_00461">
    <property type="entry name" value="RsxC_RnfC"/>
    <property type="match status" value="1"/>
</dbReference>
<dbReference type="PANTHER" id="PTHR43034">
    <property type="entry name" value="ION-TRANSLOCATING OXIDOREDUCTASE COMPLEX SUBUNIT C"/>
    <property type="match status" value="1"/>
</dbReference>
<keyword evidence="8" id="KW-1278">Translocase</keyword>
<feature type="binding site" evidence="8">
    <location>
        <position position="381"/>
    </location>
    <ligand>
        <name>[4Fe-4S] cluster</name>
        <dbReference type="ChEBI" id="CHEBI:49883"/>
        <label>2</label>
    </ligand>
</feature>
<dbReference type="EC" id="7.-.-.-" evidence="8"/>
<evidence type="ECO:0000256" key="1">
    <source>
        <dbReference type="ARBA" id="ARBA00022448"/>
    </source>
</evidence>
<feature type="binding site" evidence="8">
    <location>
        <position position="410"/>
    </location>
    <ligand>
        <name>[4Fe-4S] cluster</name>
        <dbReference type="ChEBI" id="CHEBI:49883"/>
        <label>2</label>
    </ligand>
</feature>
<feature type="binding site" evidence="8">
    <location>
        <position position="413"/>
    </location>
    <ligand>
        <name>[4Fe-4S] cluster</name>
        <dbReference type="ChEBI" id="CHEBI:49883"/>
        <label>2</label>
    </ligand>
</feature>
<feature type="binding site" evidence="8">
    <location>
        <position position="416"/>
    </location>
    <ligand>
        <name>[4Fe-4S] cluster</name>
        <dbReference type="ChEBI" id="CHEBI:49883"/>
        <label>2</label>
    </ligand>
</feature>
<evidence type="ECO:0000256" key="2">
    <source>
        <dbReference type="ARBA" id="ARBA00022485"/>
    </source>
</evidence>
<feature type="coiled-coil region" evidence="9">
    <location>
        <begin position="724"/>
        <end position="751"/>
    </location>
</feature>
<dbReference type="GO" id="GO:0005886">
    <property type="term" value="C:plasma membrane"/>
    <property type="evidence" value="ECO:0007669"/>
    <property type="project" value="UniProtKB-SubCell"/>
</dbReference>
<comment type="subunit">
    <text evidence="8">The complex is composed of six subunits: RnfA, RnfB, RnfC, RnfD, RnfE and RnfG.</text>
</comment>
<evidence type="ECO:0000313" key="12">
    <source>
        <dbReference type="EMBL" id="ROS05806.1"/>
    </source>
</evidence>
<dbReference type="Proteomes" id="UP000275394">
    <property type="component" value="Unassembled WGS sequence"/>
</dbReference>
<dbReference type="EMBL" id="RKHR01000003">
    <property type="protein sequence ID" value="ROS05806.1"/>
    <property type="molecule type" value="Genomic_DNA"/>
</dbReference>
<evidence type="ECO:0000256" key="9">
    <source>
        <dbReference type="SAM" id="Coils"/>
    </source>
</evidence>
<dbReference type="GO" id="GO:0051539">
    <property type="term" value="F:4 iron, 4 sulfur cluster binding"/>
    <property type="evidence" value="ECO:0007669"/>
    <property type="project" value="UniProtKB-KW"/>
</dbReference>
<feature type="binding site" evidence="8">
    <location>
        <position position="371"/>
    </location>
    <ligand>
        <name>[4Fe-4S] cluster</name>
        <dbReference type="ChEBI" id="CHEBI:49883"/>
        <label>1</label>
    </ligand>
</feature>
<keyword evidence="8" id="KW-0997">Cell inner membrane</keyword>
<sequence length="884" mass="92996">MSRRIYDIPGGIHPAENKQQSLKRPIQSACIPKQLILPVAQHIGAPAKPIVSVGDTVLKGQKIAEANGFVSVPIHAPSSGTVTAIEPRPVTHFSGLDALCIIIETDGEDRWLEHQGCADYRALDKRELLAIIRDAGIAGMGGAGFPSAVKLSGHPDKPIATLIINATECEPYITADDMLIRERAEQIVEGVQILQHLISPTVETLIGIEDNKPEATEVLRDACAGSDIEVVSFPTKYPSGGEKQLIQILTGKEVPSGRLPSDIGVVLQNIGTAHAIYNAIALGEPLISRITTVTGEAVEQAQNYEVLIGTPSSHLLNLSGFRAKQAAKLIMGGPMMGIAVDNTDVPIVKTSNCVLVPSNAELAPPVPAQACIRCGTCANACPAGLLPQQMYWFAKAGELDKLEAHNIADCIECGCCTYVCPSNIPLVQYYRAGKADIRTKKAEADKSEHAKQRFEFREERLARAAAEKEAKRAARAQAAKDAAAKKAAAATASDDKTAGSDDKADIIKAALARSQAKKAAATSGDPVQDAIAKAQAKRSGGASEDSPEEKLAKLEQRLSKAQQKLEAAIAAGNDNIDAFRSAVEKTQAKVDEAKLQLNKQPAAVDLSDPVAAAIARAQAKRSGGANEESAEEKVAKLEQRLAKAQQKLDAAIEAGNDNIDAFRAGVEKSQQKLAAAKAELPVKATPSEAAPVEATSSAPEVDLSDPVAAAIAKAQAKRAGADSEVSAEEKVAKLEQRLAKAQQKLDMAIESGNDNIDAFRTGVEKSQQKLAAAKAELPATVEPPAETSPAKAPLVEATPAETEMDLSDPVAAAIAKAQAKRAGGGGDETPEQQIAKLQKRLNMAKEKLAIAKDEGSDKLEAFQAGVDKLQTKLAEAEALLAASE</sequence>
<keyword evidence="7 8" id="KW-0411">Iron-sulfur</keyword>
<comment type="function">
    <text evidence="8">Part of a membrane-bound complex that couples electron transfer with translocation of ions across the membrane.</text>
</comment>
<proteinExistence type="inferred from homology"/>
<evidence type="ECO:0000256" key="3">
    <source>
        <dbReference type="ARBA" id="ARBA00022723"/>
    </source>
</evidence>
<dbReference type="InterPro" id="IPR017896">
    <property type="entry name" value="4Fe4S_Fe-S-bd"/>
</dbReference>
<keyword evidence="1 8" id="KW-0813">Transport</keyword>
<organism evidence="12 13">
    <name type="scientific">Sinobacterium caligoides</name>
    <dbReference type="NCBI Taxonomy" id="933926"/>
    <lineage>
        <taxon>Bacteria</taxon>
        <taxon>Pseudomonadati</taxon>
        <taxon>Pseudomonadota</taxon>
        <taxon>Gammaproteobacteria</taxon>
        <taxon>Cellvibrionales</taxon>
        <taxon>Spongiibacteraceae</taxon>
        <taxon>Sinobacterium</taxon>
    </lineage>
</organism>
<dbReference type="InterPro" id="IPR010208">
    <property type="entry name" value="Ion_transpt_RnfC/RsxC"/>
</dbReference>
<keyword evidence="8" id="KW-0472">Membrane</keyword>
<dbReference type="NCBIfam" id="NF003454">
    <property type="entry name" value="PRK05035.1"/>
    <property type="match status" value="1"/>
</dbReference>
<keyword evidence="5 8" id="KW-0249">Electron transport</keyword>
<dbReference type="Pfam" id="PF12838">
    <property type="entry name" value="Fer4_7"/>
    <property type="match status" value="1"/>
</dbReference>
<gene>
    <name evidence="8" type="primary">rnfC</name>
    <name evidence="12" type="ORF">EDC56_1360</name>
</gene>
<evidence type="ECO:0000256" key="4">
    <source>
        <dbReference type="ARBA" id="ARBA00022737"/>
    </source>
</evidence>
<name>A0A3N2E146_9GAMM</name>
<dbReference type="PROSITE" id="PS00198">
    <property type="entry name" value="4FE4S_FER_1"/>
    <property type="match status" value="1"/>
</dbReference>
<dbReference type="InterPro" id="IPR026902">
    <property type="entry name" value="RnfC_N"/>
</dbReference>
<dbReference type="Pfam" id="PF10531">
    <property type="entry name" value="SLBB"/>
    <property type="match status" value="1"/>
</dbReference>
<dbReference type="GO" id="GO:0009055">
    <property type="term" value="F:electron transfer activity"/>
    <property type="evidence" value="ECO:0007669"/>
    <property type="project" value="InterPro"/>
</dbReference>
<protein>
    <recommendedName>
        <fullName evidence="8">Ion-translocating oxidoreductase complex subunit C</fullName>
        <ecNumber evidence="8">7.-.-.-</ecNumber>
    </recommendedName>
    <alternativeName>
        <fullName evidence="8">Rnf electron transport complex subunit C</fullName>
    </alternativeName>
</protein>
<comment type="caution">
    <text evidence="12">The sequence shown here is derived from an EMBL/GenBank/DDBJ whole genome shotgun (WGS) entry which is preliminary data.</text>
</comment>
<keyword evidence="13" id="KW-1185">Reference proteome</keyword>
<dbReference type="PANTHER" id="PTHR43034:SF2">
    <property type="entry name" value="ION-TRANSLOCATING OXIDOREDUCTASE COMPLEX SUBUNIT C"/>
    <property type="match status" value="1"/>
</dbReference>
<dbReference type="PROSITE" id="PS51379">
    <property type="entry name" value="4FE4S_FER_2"/>
    <property type="match status" value="2"/>
</dbReference>
<dbReference type="OrthoDB" id="9767754at2"/>
<dbReference type="GO" id="GO:0022900">
    <property type="term" value="P:electron transport chain"/>
    <property type="evidence" value="ECO:0007669"/>
    <property type="project" value="UniProtKB-UniRule"/>
</dbReference>
<feature type="region of interest" description="Disordered" evidence="10">
    <location>
        <begin position="678"/>
        <end position="701"/>
    </location>
</feature>
<feature type="coiled-coil region" evidence="9">
    <location>
        <begin position="834"/>
        <end position="879"/>
    </location>
</feature>
<keyword evidence="3 8" id="KW-0479">Metal-binding</keyword>
<feature type="domain" description="4Fe-4S ferredoxin-type" evidence="11">
    <location>
        <begin position="362"/>
        <end position="391"/>
    </location>
</feature>
<keyword evidence="6 8" id="KW-0408">Iron</keyword>
<keyword evidence="2 8" id="KW-0004">4Fe-4S</keyword>
<keyword evidence="4 8" id="KW-0677">Repeat</keyword>
<feature type="binding site" evidence="8">
    <location>
        <position position="377"/>
    </location>
    <ligand>
        <name>[4Fe-4S] cluster</name>
        <dbReference type="ChEBI" id="CHEBI:49883"/>
        <label>1</label>
    </ligand>
</feature>
<dbReference type="NCBIfam" id="TIGR01945">
    <property type="entry name" value="rnfC"/>
    <property type="match status" value="1"/>
</dbReference>
<evidence type="ECO:0000256" key="7">
    <source>
        <dbReference type="ARBA" id="ARBA00023014"/>
    </source>
</evidence>
<comment type="similarity">
    <text evidence="8">Belongs to the 4Fe4S bacterial-type ferredoxin family. RnfC subfamily.</text>
</comment>
<dbReference type="InterPro" id="IPR037225">
    <property type="entry name" value="Nuo51_FMN-bd_sf"/>
</dbReference>
<dbReference type="InterPro" id="IPR017900">
    <property type="entry name" value="4Fe4S_Fe_S_CS"/>
</dbReference>
<feature type="binding site" evidence="8">
    <location>
        <position position="374"/>
    </location>
    <ligand>
        <name>[4Fe-4S] cluster</name>
        <dbReference type="ChEBI" id="CHEBI:49883"/>
        <label>1</label>
    </ligand>
</feature>
<dbReference type="Pfam" id="PF01512">
    <property type="entry name" value="Complex1_51K"/>
    <property type="match status" value="1"/>
</dbReference>
<feature type="region of interest" description="Disordered" evidence="10">
    <location>
        <begin position="770"/>
        <end position="792"/>
    </location>
</feature>
<dbReference type="Gene3D" id="3.30.70.20">
    <property type="match status" value="1"/>
</dbReference>
<accession>A0A3N2E146</accession>